<dbReference type="InterPro" id="IPR013786">
    <property type="entry name" value="AcylCoA_DH/ox_N"/>
</dbReference>
<dbReference type="STRING" id="225324.SAMN02745126_01993"/>
<feature type="domain" description="Acyl-CoA oxidase/dehydrogenase middle" evidence="7">
    <location>
        <begin position="123"/>
        <end position="219"/>
    </location>
</feature>
<dbReference type="InterPro" id="IPR036250">
    <property type="entry name" value="AcylCo_DH-like_C"/>
</dbReference>
<accession>A0A1T4MW90</accession>
<dbReference type="CDD" id="cd00567">
    <property type="entry name" value="ACAD"/>
    <property type="match status" value="1"/>
</dbReference>
<reference evidence="10" key="1">
    <citation type="submission" date="2017-02" db="EMBL/GenBank/DDBJ databases">
        <authorList>
            <person name="Varghese N."/>
            <person name="Submissions S."/>
        </authorList>
    </citation>
    <scope>NUCLEOTIDE SEQUENCE [LARGE SCALE GENOMIC DNA]</scope>
    <source>
        <strain evidence="10">ATCC 27094</strain>
    </source>
</reference>
<dbReference type="Gene3D" id="2.40.110.10">
    <property type="entry name" value="Butyryl-CoA Dehydrogenase, subunit A, domain 2"/>
    <property type="match status" value="1"/>
</dbReference>
<dbReference type="GO" id="GO:0003995">
    <property type="term" value="F:acyl-CoA dehydrogenase activity"/>
    <property type="evidence" value="ECO:0007669"/>
    <property type="project" value="TreeGrafter"/>
</dbReference>
<gene>
    <name evidence="9" type="ORF">SAMN02745126_01993</name>
</gene>
<comment type="cofactor">
    <cofactor evidence="1 5">
        <name>FAD</name>
        <dbReference type="ChEBI" id="CHEBI:57692"/>
    </cofactor>
</comment>
<keyword evidence="4 5" id="KW-0274">FAD</keyword>
<dbReference type="RefSeq" id="WP_085933726.1">
    <property type="nucleotide sequence ID" value="NZ_FUWJ01000002.1"/>
</dbReference>
<dbReference type="Gene3D" id="1.20.140.10">
    <property type="entry name" value="Butyryl-CoA Dehydrogenase, subunit A, domain 3"/>
    <property type="match status" value="1"/>
</dbReference>
<dbReference type="Pfam" id="PF02770">
    <property type="entry name" value="Acyl-CoA_dh_M"/>
    <property type="match status" value="1"/>
</dbReference>
<dbReference type="PIRSF" id="PIRSF016578">
    <property type="entry name" value="HsaA"/>
    <property type="match status" value="1"/>
</dbReference>
<dbReference type="GO" id="GO:0050660">
    <property type="term" value="F:flavin adenine dinucleotide binding"/>
    <property type="evidence" value="ECO:0007669"/>
    <property type="project" value="InterPro"/>
</dbReference>
<organism evidence="9 10">
    <name type="scientific">Enhydrobacter aerosaccus</name>
    <dbReference type="NCBI Taxonomy" id="225324"/>
    <lineage>
        <taxon>Bacteria</taxon>
        <taxon>Pseudomonadati</taxon>
        <taxon>Pseudomonadota</taxon>
        <taxon>Alphaproteobacteria</taxon>
        <taxon>Hyphomicrobiales</taxon>
        <taxon>Enhydrobacter</taxon>
    </lineage>
</organism>
<dbReference type="PANTHER" id="PTHR43884:SF12">
    <property type="entry name" value="ISOVALERYL-COA DEHYDROGENASE, MITOCHONDRIAL-RELATED"/>
    <property type="match status" value="1"/>
</dbReference>
<evidence type="ECO:0000256" key="1">
    <source>
        <dbReference type="ARBA" id="ARBA00001974"/>
    </source>
</evidence>
<protein>
    <submittedName>
        <fullName evidence="9">Acyl-CoA dehydrogenase</fullName>
    </submittedName>
</protein>
<dbReference type="Pfam" id="PF00441">
    <property type="entry name" value="Acyl-CoA_dh_1"/>
    <property type="match status" value="1"/>
</dbReference>
<evidence type="ECO:0000313" key="9">
    <source>
        <dbReference type="EMBL" id="SJZ71223.1"/>
    </source>
</evidence>
<comment type="similarity">
    <text evidence="2 5">Belongs to the acyl-CoA dehydrogenase family.</text>
</comment>
<keyword evidence="10" id="KW-1185">Reference proteome</keyword>
<dbReference type="EMBL" id="FUWJ01000002">
    <property type="protein sequence ID" value="SJZ71223.1"/>
    <property type="molecule type" value="Genomic_DNA"/>
</dbReference>
<name>A0A1T4MW90_9HYPH</name>
<evidence type="ECO:0000259" key="7">
    <source>
        <dbReference type="Pfam" id="PF02770"/>
    </source>
</evidence>
<dbReference type="InterPro" id="IPR006091">
    <property type="entry name" value="Acyl-CoA_Oxase/DH_mid-dom"/>
</dbReference>
<evidence type="ECO:0000256" key="3">
    <source>
        <dbReference type="ARBA" id="ARBA00022630"/>
    </source>
</evidence>
<evidence type="ECO:0000256" key="5">
    <source>
        <dbReference type="RuleBase" id="RU362125"/>
    </source>
</evidence>
<dbReference type="Gene3D" id="1.10.540.10">
    <property type="entry name" value="Acyl-CoA dehydrogenase/oxidase, N-terminal domain"/>
    <property type="match status" value="1"/>
</dbReference>
<dbReference type="InterPro" id="IPR009100">
    <property type="entry name" value="AcylCoA_DH/oxidase_NM_dom_sf"/>
</dbReference>
<dbReference type="FunFam" id="1.20.140.10:FF:000012">
    <property type="entry name" value="Acyl-CoA dehydrogenase fadE12"/>
    <property type="match status" value="1"/>
</dbReference>
<evidence type="ECO:0000256" key="4">
    <source>
        <dbReference type="ARBA" id="ARBA00022827"/>
    </source>
</evidence>
<dbReference type="AlphaFoldDB" id="A0A1T4MW90"/>
<keyword evidence="3 5" id="KW-0285">Flavoprotein</keyword>
<dbReference type="SUPFAM" id="SSF56645">
    <property type="entry name" value="Acyl-CoA dehydrogenase NM domain-like"/>
    <property type="match status" value="1"/>
</dbReference>
<feature type="domain" description="Acyl-CoA dehydrogenase/oxidase N-terminal" evidence="8">
    <location>
        <begin position="6"/>
        <end position="119"/>
    </location>
</feature>
<proteinExistence type="inferred from homology"/>
<dbReference type="SUPFAM" id="SSF47203">
    <property type="entry name" value="Acyl-CoA dehydrogenase C-terminal domain-like"/>
    <property type="match status" value="1"/>
</dbReference>
<dbReference type="Proteomes" id="UP000190092">
    <property type="component" value="Unassembled WGS sequence"/>
</dbReference>
<dbReference type="InterPro" id="IPR037069">
    <property type="entry name" value="AcylCoA_DH/ox_N_sf"/>
</dbReference>
<dbReference type="OrthoDB" id="5510711at2"/>
<evidence type="ECO:0000259" key="8">
    <source>
        <dbReference type="Pfam" id="PF02771"/>
    </source>
</evidence>
<feature type="domain" description="Acyl-CoA dehydrogenase/oxidase C-terminal" evidence="6">
    <location>
        <begin position="233"/>
        <end position="367"/>
    </location>
</feature>
<evidence type="ECO:0000259" key="6">
    <source>
        <dbReference type="Pfam" id="PF00441"/>
    </source>
</evidence>
<dbReference type="Pfam" id="PF02771">
    <property type="entry name" value="Acyl-CoA_dh_N"/>
    <property type="match status" value="1"/>
</dbReference>
<dbReference type="PANTHER" id="PTHR43884">
    <property type="entry name" value="ACYL-COA DEHYDROGENASE"/>
    <property type="match status" value="1"/>
</dbReference>
<sequence length="388" mass="42633">MDFAFTEDQLAIKESVAKLCAQFDDKYWLKKDKEGGFPEDFYKAMAEAGWLGIAMPEEYGGSGLGITEAALLMQTVAESGAALQGASAIHLNIFGPNPIVVFGTEEQKKRILPDIIKGKVKGCFAVTEPDAGLNTTALETKAERDGNGYVVHGKKTWTTTAQVADKMLLIARTAPKEKCKRPTDGLSLFYTDFDRSKIEVREIEKMGRKAIDTNQVFIDGLKVPLEDRIGEEGKGFHYLLHGLNPERVLIAAEAIGIGKAALARATQYAKERIVFGRPIGKNQAIQHPLAESWMALEAANLMAFKAAWLYDNGKECGAEANSAKYLGARAAYDACERAILTHGGYGYAKEFHVERFLREVMIARIAPVSEQLILCYVAERVLGLPKSY</sequence>
<dbReference type="InterPro" id="IPR046373">
    <property type="entry name" value="Acyl-CoA_Oxase/DH_mid-dom_sf"/>
</dbReference>
<dbReference type="InterPro" id="IPR009075">
    <property type="entry name" value="AcylCo_DH/oxidase_C"/>
</dbReference>
<keyword evidence="5" id="KW-0560">Oxidoreductase</keyword>
<evidence type="ECO:0000313" key="10">
    <source>
        <dbReference type="Proteomes" id="UP000190092"/>
    </source>
</evidence>
<evidence type="ECO:0000256" key="2">
    <source>
        <dbReference type="ARBA" id="ARBA00009347"/>
    </source>
</evidence>